<organism evidence="1 2">
    <name type="scientific">Cryomyces antarcticus</name>
    <dbReference type="NCBI Taxonomy" id="329879"/>
    <lineage>
        <taxon>Eukaryota</taxon>
        <taxon>Fungi</taxon>
        <taxon>Dikarya</taxon>
        <taxon>Ascomycota</taxon>
        <taxon>Pezizomycotina</taxon>
        <taxon>Dothideomycetes</taxon>
        <taxon>Dothideomycetes incertae sedis</taxon>
        <taxon>Cryomyces</taxon>
    </lineage>
</organism>
<gene>
    <name evidence="1" type="ORF">LTR16_004128</name>
</gene>
<dbReference type="InterPro" id="IPR038883">
    <property type="entry name" value="AN11006-like"/>
</dbReference>
<evidence type="ECO:0000313" key="1">
    <source>
        <dbReference type="EMBL" id="KAK5122190.1"/>
    </source>
</evidence>
<name>A0ABR0KS15_9PEZI</name>
<dbReference type="PANTHER" id="PTHR42085:SF8">
    <property type="entry name" value="F-BOX DOMAIN-CONTAINING PROTEIN"/>
    <property type="match status" value="1"/>
</dbReference>
<dbReference type="PANTHER" id="PTHR42085">
    <property type="entry name" value="F-BOX DOMAIN-CONTAINING PROTEIN"/>
    <property type="match status" value="1"/>
</dbReference>
<feature type="non-terminal residue" evidence="1">
    <location>
        <position position="191"/>
    </location>
</feature>
<dbReference type="Proteomes" id="UP001357485">
    <property type="component" value="Unassembled WGS sequence"/>
</dbReference>
<reference evidence="1 2" key="1">
    <citation type="submission" date="2023-08" db="EMBL/GenBank/DDBJ databases">
        <title>Black Yeasts Isolated from many extreme environments.</title>
        <authorList>
            <person name="Coleine C."/>
            <person name="Stajich J.E."/>
            <person name="Selbmann L."/>
        </authorList>
    </citation>
    <scope>NUCLEOTIDE SEQUENCE [LARGE SCALE GENOMIC DNA]</scope>
    <source>
        <strain evidence="1 2">CCFEE 536</strain>
    </source>
</reference>
<comment type="caution">
    <text evidence="1">The sequence shown here is derived from an EMBL/GenBank/DDBJ whole genome shotgun (WGS) entry which is preliminary data.</text>
</comment>
<protein>
    <submittedName>
        <fullName evidence="1">Uncharacterized protein</fullName>
    </submittedName>
</protein>
<accession>A0ABR0KS15</accession>
<evidence type="ECO:0000313" key="2">
    <source>
        <dbReference type="Proteomes" id="UP001357485"/>
    </source>
</evidence>
<sequence>MTSQQKATRAKRAANRNVVRTLVPNRLGRRVPFPFLKLPAELRDLVYRFVLVFQEWISFHHEHATAMAQSSQPPLTKVSWQIRAESLPVFYGGNWFECGRFFASFLNLLGWFKAIGNHNCALIRHVVFDDTILPEALWKAGLYLREDAVTCEVLQQCYRPYVRLAAEYRTARLFLIGFGAIKERRSMNLAN</sequence>
<dbReference type="EMBL" id="JAVRRA010025127">
    <property type="protein sequence ID" value="KAK5122190.1"/>
    <property type="molecule type" value="Genomic_DNA"/>
</dbReference>
<proteinExistence type="predicted"/>
<keyword evidence="2" id="KW-1185">Reference proteome</keyword>